<dbReference type="Proteomes" id="UP000594380">
    <property type="component" value="Unassembled WGS sequence"/>
</dbReference>
<gene>
    <name evidence="1" type="ORF">G5S42_36805</name>
</gene>
<protein>
    <recommendedName>
        <fullName evidence="3">Lipoprotein</fullName>
    </recommendedName>
</protein>
<reference evidence="1 2" key="1">
    <citation type="submission" date="2020-02" db="EMBL/GenBank/DDBJ databases">
        <title>Paraburkholderia simonii sp. nov. and Paraburkholderia youngii sp. nov. Brazilian and Mexican Mimosa-associated rhizobia.</title>
        <authorList>
            <person name="Mavima L."/>
            <person name="Beukes C.W."/>
            <person name="Chan W.Y."/>
            <person name="Palmer M."/>
            <person name="De Meyer S.E."/>
            <person name="James E.K."/>
            <person name="Venter S.N."/>
            <person name="Steenkamp E.T."/>
        </authorList>
    </citation>
    <scope>NUCLEOTIDE SEQUENCE [LARGE SCALE GENOMIC DNA]</scope>
    <source>
        <strain evidence="1 2">JPY169</strain>
    </source>
</reference>
<evidence type="ECO:0008006" key="3">
    <source>
        <dbReference type="Google" id="ProtNLM"/>
    </source>
</evidence>
<accession>A0A7Y6K712</accession>
<dbReference type="EMBL" id="JAALDK010000002">
    <property type="protein sequence ID" value="NUY05136.1"/>
    <property type="molecule type" value="Genomic_DNA"/>
</dbReference>
<name>A0A7Y6K712_9BURK</name>
<organism evidence="1 2">
    <name type="scientific">Paraburkholderia youngii</name>
    <dbReference type="NCBI Taxonomy" id="2782701"/>
    <lineage>
        <taxon>Bacteria</taxon>
        <taxon>Pseudomonadati</taxon>
        <taxon>Pseudomonadota</taxon>
        <taxon>Betaproteobacteria</taxon>
        <taxon>Burkholderiales</taxon>
        <taxon>Burkholderiaceae</taxon>
        <taxon>Paraburkholderia</taxon>
    </lineage>
</organism>
<comment type="caution">
    <text evidence="1">The sequence shown here is derived from an EMBL/GenBank/DDBJ whole genome shotgun (WGS) entry which is preliminary data.</text>
</comment>
<dbReference type="RefSeq" id="WP_176111999.1">
    <property type="nucleotide sequence ID" value="NZ_JAALDK010000002.1"/>
</dbReference>
<evidence type="ECO:0000313" key="1">
    <source>
        <dbReference type="EMBL" id="NUY05136.1"/>
    </source>
</evidence>
<dbReference type="PROSITE" id="PS51257">
    <property type="entry name" value="PROKAR_LIPOPROTEIN"/>
    <property type="match status" value="1"/>
</dbReference>
<evidence type="ECO:0000313" key="2">
    <source>
        <dbReference type="Proteomes" id="UP000594380"/>
    </source>
</evidence>
<sequence>MKRISTTARSAGIAVSLVTLMLLGACQSKRNLSEPSMENFTKTISSYLGERGNLCLAKYDWPIYVADQDKTSNSRDAVQLPVLEKLGVVKGTDMTVERTDNDGAKVSARGRKYELTDEGKKFFLHKPVVVATATRRVTHDADLCVATLSLDKVVGWEPPLTRDGETRTSVLYTYKIDPVPFARTSEFQRVFPMVARVIEGAGTMQLREGVRLTKDGWVAEEYFVR</sequence>
<dbReference type="GeneID" id="301105915"/>
<dbReference type="AlphaFoldDB" id="A0A7Y6K712"/>
<proteinExistence type="predicted"/>